<sequence length="87" mass="9884">MNILLGRGESLAVQLPLMVVFQNDRCMSIPKSDFVQIRQLLSSYKRSKATEIWQAASLQKKYSMKILEVIDKKRPALVLYGIRAGLS</sequence>
<protein>
    <submittedName>
        <fullName evidence="1">Uncharacterized protein</fullName>
    </submittedName>
</protein>
<name>A0A3M8DFP5_9BACL</name>
<proteinExistence type="predicted"/>
<reference evidence="1 2" key="1">
    <citation type="submission" date="2018-10" db="EMBL/GenBank/DDBJ databases">
        <title>Phylogenomics of Brevibacillus.</title>
        <authorList>
            <person name="Dunlap C."/>
        </authorList>
    </citation>
    <scope>NUCLEOTIDE SEQUENCE [LARGE SCALE GENOMIC DNA]</scope>
    <source>
        <strain evidence="1 2">JCM 15774</strain>
    </source>
</reference>
<keyword evidence="2" id="KW-1185">Reference proteome</keyword>
<evidence type="ECO:0000313" key="1">
    <source>
        <dbReference type="EMBL" id="RNB86828.1"/>
    </source>
</evidence>
<gene>
    <name evidence="1" type="ORF">EDM59_11770</name>
</gene>
<accession>A0A3M8DFP5</accession>
<dbReference type="Proteomes" id="UP000269573">
    <property type="component" value="Unassembled WGS sequence"/>
</dbReference>
<dbReference type="AlphaFoldDB" id="A0A3M8DFP5"/>
<comment type="caution">
    <text evidence="1">The sequence shown here is derived from an EMBL/GenBank/DDBJ whole genome shotgun (WGS) entry which is preliminary data.</text>
</comment>
<dbReference type="EMBL" id="RHHU01000005">
    <property type="protein sequence ID" value="RNB86828.1"/>
    <property type="molecule type" value="Genomic_DNA"/>
</dbReference>
<organism evidence="1 2">
    <name type="scientific">Brevibacillus nitrificans</name>
    <dbReference type="NCBI Taxonomy" id="651560"/>
    <lineage>
        <taxon>Bacteria</taxon>
        <taxon>Bacillati</taxon>
        <taxon>Bacillota</taxon>
        <taxon>Bacilli</taxon>
        <taxon>Bacillales</taxon>
        <taxon>Paenibacillaceae</taxon>
        <taxon>Brevibacillus</taxon>
    </lineage>
</organism>
<evidence type="ECO:0000313" key="2">
    <source>
        <dbReference type="Proteomes" id="UP000269573"/>
    </source>
</evidence>